<sequence>MEPYDCIVELAFQKMKQRNQLNDDEANETLQQLYKHIEDWDGATGRLSFVGDYLVGIHMNKIIARGSATGSTEEFIRLMTMEPSVQKKIVELMLLRKTGPLDERLTNRIKDVEIEHAINSHPSLLGNAPNQYINRFICCMFMEIMTPVANNNDLKKIAKILDIRDINVSFINLQVRVRGQVESALQRLKLDQEVSKLDVFRRALIAYHIPQTYKELNG</sequence>
<name>A0A089LCU3_PAEBO</name>
<organism evidence="1 2">
    <name type="scientific">Paenibacillus borealis</name>
    <dbReference type="NCBI Taxonomy" id="160799"/>
    <lineage>
        <taxon>Bacteria</taxon>
        <taxon>Bacillati</taxon>
        <taxon>Bacillota</taxon>
        <taxon>Bacilli</taxon>
        <taxon>Bacillales</taxon>
        <taxon>Paenibacillaceae</taxon>
        <taxon>Paenibacillus</taxon>
    </lineage>
</organism>
<gene>
    <name evidence="1" type="ORF">PBOR_08330</name>
</gene>
<dbReference type="RefSeq" id="WP_042211206.1">
    <property type="nucleotide sequence ID" value="NZ_CP009285.1"/>
</dbReference>
<dbReference type="EMBL" id="CP009285">
    <property type="protein sequence ID" value="AIQ56943.1"/>
    <property type="molecule type" value="Genomic_DNA"/>
</dbReference>
<evidence type="ECO:0000313" key="2">
    <source>
        <dbReference type="Proteomes" id="UP000029518"/>
    </source>
</evidence>
<dbReference type="KEGG" id="pbd:PBOR_08330"/>
<protein>
    <submittedName>
        <fullName evidence="1">Uncharacterized protein</fullName>
    </submittedName>
</protein>
<accession>A0A089LCU3</accession>
<dbReference type="Proteomes" id="UP000029518">
    <property type="component" value="Chromosome"/>
</dbReference>
<keyword evidence="2" id="KW-1185">Reference proteome</keyword>
<dbReference type="OrthoDB" id="9904278at2"/>
<reference evidence="1" key="1">
    <citation type="submission" date="2014-08" db="EMBL/GenBank/DDBJ databases">
        <title>Comparative genomics of the Paenibacillus odorifer group.</title>
        <authorList>
            <person name="den Bakker H.C."/>
            <person name="Tsai Y.-C.Y.-C."/>
            <person name="Martin N."/>
            <person name="Korlach J."/>
            <person name="Wiedmann M."/>
        </authorList>
    </citation>
    <scope>NUCLEOTIDE SEQUENCE [LARGE SCALE GENOMIC DNA]</scope>
    <source>
        <strain evidence="1">DSM 13188</strain>
    </source>
</reference>
<dbReference type="HOGENOM" id="CLU_1265909_0_0_9"/>
<evidence type="ECO:0000313" key="1">
    <source>
        <dbReference type="EMBL" id="AIQ56943.1"/>
    </source>
</evidence>
<dbReference type="AlphaFoldDB" id="A0A089LCU3"/>
<proteinExistence type="predicted"/>